<evidence type="ECO:0000313" key="6">
    <source>
        <dbReference type="Proteomes" id="UP000636709"/>
    </source>
</evidence>
<feature type="region of interest" description="Disordered" evidence="3">
    <location>
        <begin position="272"/>
        <end position="317"/>
    </location>
</feature>
<evidence type="ECO:0000256" key="2">
    <source>
        <dbReference type="ARBA" id="ARBA00022737"/>
    </source>
</evidence>
<organism evidence="5 6">
    <name type="scientific">Digitaria exilis</name>
    <dbReference type="NCBI Taxonomy" id="1010633"/>
    <lineage>
        <taxon>Eukaryota</taxon>
        <taxon>Viridiplantae</taxon>
        <taxon>Streptophyta</taxon>
        <taxon>Embryophyta</taxon>
        <taxon>Tracheophyta</taxon>
        <taxon>Spermatophyta</taxon>
        <taxon>Magnoliopsida</taxon>
        <taxon>Liliopsida</taxon>
        <taxon>Poales</taxon>
        <taxon>Poaceae</taxon>
        <taxon>PACMAD clade</taxon>
        <taxon>Panicoideae</taxon>
        <taxon>Panicodae</taxon>
        <taxon>Paniceae</taxon>
        <taxon>Anthephorinae</taxon>
        <taxon>Digitaria</taxon>
    </lineage>
</organism>
<keyword evidence="6" id="KW-1185">Reference proteome</keyword>
<evidence type="ECO:0000259" key="4">
    <source>
        <dbReference type="Pfam" id="PF08263"/>
    </source>
</evidence>
<keyword evidence="2" id="KW-0677">Repeat</keyword>
<keyword evidence="1" id="KW-0433">Leucine-rich repeat</keyword>
<sequence>MCGFVPVRAIIEDPHSVLSDWTDVDGNACNWHGVICSAPQGSPRPWIRPCLLFRHPTLSRPSICEPSNPIQPGLPLSLSLSLPCGRSRPRAEQLESELMTRRRHLPVTAYLSHRYPVVAYQTLELLLATSHHQSPAPFSVDSPPWSLVPRRIQFDGFRRRSAAGVAPPHAKPPPFVSVLGEHLCKFISFPSLFSPHSSVALARQVADERIEQSVLSLCTPWLIASRLHRPSFTLDPINEIPNSPAFSQSKNRAKPWTLAPIPRDSGEAPPCFAAVSGLSGKPSAQTYQSRPIGDQRPAIDPIGVNRVSRGSFAEKPP</sequence>
<evidence type="ECO:0000256" key="3">
    <source>
        <dbReference type="SAM" id="MobiDB-lite"/>
    </source>
</evidence>
<feature type="domain" description="Leucine-rich repeat-containing N-terminal plant-type" evidence="4">
    <location>
        <begin position="9"/>
        <end position="37"/>
    </location>
</feature>
<evidence type="ECO:0000256" key="1">
    <source>
        <dbReference type="ARBA" id="ARBA00022614"/>
    </source>
</evidence>
<comment type="caution">
    <text evidence="5">The sequence shown here is derived from an EMBL/GenBank/DDBJ whole genome shotgun (WGS) entry which is preliminary data.</text>
</comment>
<dbReference type="Pfam" id="PF08263">
    <property type="entry name" value="LRRNT_2"/>
    <property type="match status" value="1"/>
</dbReference>
<gene>
    <name evidence="5" type="ORF">HU200_024789</name>
</gene>
<dbReference type="AlphaFoldDB" id="A0A835C3I1"/>
<reference evidence="5" key="1">
    <citation type="submission" date="2020-07" db="EMBL/GenBank/DDBJ databases">
        <title>Genome sequence and genetic diversity analysis of an under-domesticated orphan crop, white fonio (Digitaria exilis).</title>
        <authorList>
            <person name="Bennetzen J.L."/>
            <person name="Chen S."/>
            <person name="Ma X."/>
            <person name="Wang X."/>
            <person name="Yssel A.E.J."/>
            <person name="Chaluvadi S.R."/>
            <person name="Johnson M."/>
            <person name="Gangashetty P."/>
            <person name="Hamidou F."/>
            <person name="Sanogo M.D."/>
            <person name="Zwaenepoel A."/>
            <person name="Wallace J."/>
            <person name="Van De Peer Y."/>
            <person name="Van Deynze A."/>
        </authorList>
    </citation>
    <scope>NUCLEOTIDE SEQUENCE</scope>
    <source>
        <tissue evidence="5">Leaves</tissue>
    </source>
</reference>
<dbReference type="EMBL" id="JACEFO010001700">
    <property type="protein sequence ID" value="KAF8720017.1"/>
    <property type="molecule type" value="Genomic_DNA"/>
</dbReference>
<evidence type="ECO:0000313" key="5">
    <source>
        <dbReference type="EMBL" id="KAF8720017.1"/>
    </source>
</evidence>
<proteinExistence type="predicted"/>
<dbReference type="Proteomes" id="UP000636709">
    <property type="component" value="Unassembled WGS sequence"/>
</dbReference>
<protein>
    <recommendedName>
        <fullName evidence="4">Leucine-rich repeat-containing N-terminal plant-type domain-containing protein</fullName>
    </recommendedName>
</protein>
<accession>A0A835C3I1</accession>
<dbReference type="InterPro" id="IPR013210">
    <property type="entry name" value="LRR_N_plant-typ"/>
</dbReference>
<name>A0A835C3I1_9POAL</name>